<evidence type="ECO:0008006" key="3">
    <source>
        <dbReference type="Google" id="ProtNLM"/>
    </source>
</evidence>
<gene>
    <name evidence="1" type="ORF">IQ37_05790</name>
</gene>
<organism evidence="1 2">
    <name type="scientific">Chryseobacterium piperi</name>
    <dbReference type="NCBI Taxonomy" id="558152"/>
    <lineage>
        <taxon>Bacteria</taxon>
        <taxon>Pseudomonadati</taxon>
        <taxon>Bacteroidota</taxon>
        <taxon>Flavobacteriia</taxon>
        <taxon>Flavobacteriales</taxon>
        <taxon>Weeksellaceae</taxon>
        <taxon>Chryseobacterium group</taxon>
        <taxon>Chryseobacterium</taxon>
    </lineage>
</organism>
<sequence>MDYDLNGNITNLKRSANIQSGNTAALIDDLTYTYNGNRLNKVTDATQSSLGYPAGGGATIAYDLNGNMISHPDKDISKIIYNYLNLPNNMTKGTGRLSQITNYVYRADGVKIRKNSSGGIMLGMNQTEYLDGFQYSFENLEVCLGCTPPAPELQFVPTSEGYYDFVKNKYIYHYTDHLGNVRLSYTRNNTAIEVIEENNFYPFGLKHEGYNPLNGNPAYQYKYNGKELQETGMYDYGARFYMPDLGRWGVVDPLAEKMTRHSPYNYAFNNPLRFIDPDGRQGTDWVHNRQTNSVYWNENATSQATAGENETYLGKSGTYTTENGSTTALNSDGSYTNNSLLGGMGIMNNLDPLIQAGDSASAMSVAAFGTPDNGSYIRETPASNSTEAAMGNPSGQLAVAGLYGLQGAAAEIGFSKALGAVAKVATTSDGFLFGSINMKAPFDIPAQRFGQMSIGKSDFWGVRVGTSEFANRTVVAIKQEWNPLTQYTSGIVPKGTPIKIGIVGPQGGGFYTGGSIQFLTESKSVVNQATKIIPR</sequence>
<proteinExistence type="predicted"/>
<dbReference type="Proteomes" id="UP000028709">
    <property type="component" value="Unassembled WGS sequence"/>
</dbReference>
<comment type="caution">
    <text evidence="1">The sequence shown here is derived from an EMBL/GenBank/DDBJ whole genome shotgun (WGS) entry which is preliminary data.</text>
</comment>
<reference evidence="1 2" key="1">
    <citation type="submission" date="2014-07" db="EMBL/GenBank/DDBJ databases">
        <title>Genome of Chryseobacterium piperi CTM.</title>
        <authorList>
            <person name="Pipes S.E."/>
            <person name="Stropko S.J."/>
            <person name="Newman J.D."/>
        </authorList>
    </citation>
    <scope>NUCLEOTIDE SEQUENCE [LARGE SCALE GENOMIC DNA]</scope>
    <source>
        <strain evidence="1 2">CTM</strain>
    </source>
</reference>
<dbReference type="PANTHER" id="PTHR32305:SF15">
    <property type="entry name" value="PROTEIN RHSA-RELATED"/>
    <property type="match status" value="1"/>
</dbReference>
<keyword evidence="2" id="KW-1185">Reference proteome</keyword>
<dbReference type="Gene3D" id="2.180.10.10">
    <property type="entry name" value="RHS repeat-associated core"/>
    <property type="match status" value="1"/>
</dbReference>
<dbReference type="NCBIfam" id="TIGR03696">
    <property type="entry name" value="Rhs_assc_core"/>
    <property type="match status" value="1"/>
</dbReference>
<accession>A0A086BKR0</accession>
<dbReference type="AlphaFoldDB" id="A0A086BKR0"/>
<dbReference type="EMBL" id="JPRJ01000006">
    <property type="protein sequence ID" value="KFF29524.1"/>
    <property type="molecule type" value="Genomic_DNA"/>
</dbReference>
<dbReference type="InterPro" id="IPR022385">
    <property type="entry name" value="Rhs_assc_core"/>
</dbReference>
<dbReference type="STRING" id="558152.IQ37_05790"/>
<dbReference type="InterPro" id="IPR050708">
    <property type="entry name" value="T6SS_VgrG/RHS"/>
</dbReference>
<evidence type="ECO:0000313" key="1">
    <source>
        <dbReference type="EMBL" id="KFF29524.1"/>
    </source>
</evidence>
<name>A0A086BKR0_9FLAO</name>
<dbReference type="eggNOG" id="COG3209">
    <property type="taxonomic scope" value="Bacteria"/>
</dbReference>
<protein>
    <recommendedName>
        <fullName evidence="3">RHS repeat-associated core domain-containing protein</fullName>
    </recommendedName>
</protein>
<evidence type="ECO:0000313" key="2">
    <source>
        <dbReference type="Proteomes" id="UP000028709"/>
    </source>
</evidence>
<dbReference type="PANTHER" id="PTHR32305">
    <property type="match status" value="1"/>
</dbReference>